<keyword evidence="2" id="KW-1185">Reference proteome</keyword>
<comment type="caution">
    <text evidence="1">The sequence shown here is derived from an EMBL/GenBank/DDBJ whole genome shotgun (WGS) entry which is preliminary data.</text>
</comment>
<proteinExistence type="predicted"/>
<evidence type="ECO:0000313" key="1">
    <source>
        <dbReference type="EMBL" id="GBQ84838.1"/>
    </source>
</evidence>
<name>A0ABQ0PYM8_9PROT</name>
<reference evidence="1" key="1">
    <citation type="submission" date="2013-04" db="EMBL/GenBank/DDBJ databases">
        <title>The genome sequencing project of 58 acetic acid bacteria.</title>
        <authorList>
            <person name="Okamoto-Kainuma A."/>
            <person name="Ishikawa M."/>
            <person name="Umino S."/>
            <person name="Koizumi Y."/>
            <person name="Shiwa Y."/>
            <person name="Yoshikawa H."/>
            <person name="Matsutani M."/>
            <person name="Matsushita K."/>
        </authorList>
    </citation>
    <scope>NUCLEOTIDE SEQUENCE</scope>
    <source>
        <strain evidence="1">DSM 14337</strain>
    </source>
</reference>
<evidence type="ECO:0000313" key="2">
    <source>
        <dbReference type="Proteomes" id="UP001065047"/>
    </source>
</evidence>
<protein>
    <submittedName>
        <fullName evidence="1">Uncharacterized protein</fullName>
    </submittedName>
</protein>
<accession>A0ABQ0PYM8</accession>
<gene>
    <name evidence="1" type="ORF">AA14337_2927</name>
</gene>
<dbReference type="EMBL" id="BAPF01000050">
    <property type="protein sequence ID" value="GBQ84838.1"/>
    <property type="molecule type" value="Genomic_DNA"/>
</dbReference>
<sequence length="159" mass="17521">MQARDFKTVAELREAFPSAFLADGTVDLSRKRGIRTIPRDMTVERHLILDDCPDLIETPDGLKVKGWACISGCHSLEKIGKAEVTGSFQVTACGRLHEISPDLKSGELLIIYCASLSHIPPTVRVERSVSLSFCPELKEVPWDLGKLSEVPSVLWAAHP</sequence>
<organism evidence="1 2">
    <name type="scientific">Acetobacter malorum DSM 14337</name>
    <dbReference type="NCBI Taxonomy" id="1307910"/>
    <lineage>
        <taxon>Bacteria</taxon>
        <taxon>Pseudomonadati</taxon>
        <taxon>Pseudomonadota</taxon>
        <taxon>Alphaproteobacteria</taxon>
        <taxon>Acetobacterales</taxon>
        <taxon>Acetobacteraceae</taxon>
        <taxon>Acetobacter</taxon>
    </lineage>
</organism>
<dbReference type="Proteomes" id="UP001065047">
    <property type="component" value="Unassembled WGS sequence"/>
</dbReference>